<sequence length="97" mass="10420">MGLRHVVMWELNADDRAETAKELAAELRGLAGRVPGVESLSATVNTEAIEGNWDLVLDVTFTDRAALDAYQVHPDHQAVAAKIRAAASRRAAIDGLV</sequence>
<dbReference type="PANTHER" id="PTHR37832:SF1">
    <property type="entry name" value="STRESS-RESPONSE A_B BARREL DOMAIN-CONTAINING PROTEIN"/>
    <property type="match status" value="1"/>
</dbReference>
<dbReference type="Gene3D" id="3.30.70.100">
    <property type="match status" value="1"/>
</dbReference>
<dbReference type="SUPFAM" id="SSF54909">
    <property type="entry name" value="Dimeric alpha+beta barrel"/>
    <property type="match status" value="1"/>
</dbReference>
<dbReference type="KEGG" id="sapp:SAC06_03780"/>
<dbReference type="AlphaFoldDB" id="A0AAU7VA21"/>
<dbReference type="PANTHER" id="PTHR37832">
    <property type="entry name" value="BLL2683 PROTEIN"/>
    <property type="match status" value="1"/>
</dbReference>
<evidence type="ECO:0000313" key="2">
    <source>
        <dbReference type="EMBL" id="XBW08688.1"/>
    </source>
</evidence>
<evidence type="ECO:0000259" key="1">
    <source>
        <dbReference type="PROSITE" id="PS51502"/>
    </source>
</evidence>
<protein>
    <submittedName>
        <fullName evidence="2">Dabb family protein</fullName>
    </submittedName>
</protein>
<name>A0AAU7VA21_9ACTO</name>
<organism evidence="2">
    <name type="scientific">Scrofimicrobium appendicitidis</name>
    <dbReference type="NCBI Taxonomy" id="3079930"/>
    <lineage>
        <taxon>Bacteria</taxon>
        <taxon>Bacillati</taxon>
        <taxon>Actinomycetota</taxon>
        <taxon>Actinomycetes</taxon>
        <taxon>Actinomycetales</taxon>
        <taxon>Actinomycetaceae</taxon>
        <taxon>Scrofimicrobium</taxon>
    </lineage>
</organism>
<dbReference type="EMBL" id="CP138335">
    <property type="protein sequence ID" value="XBW08688.1"/>
    <property type="molecule type" value="Genomic_DNA"/>
</dbReference>
<reference evidence="2" key="1">
    <citation type="submission" date="2023-11" db="EMBL/GenBank/DDBJ databases">
        <title>Scrofimicrobium hongkongense sp. nov., isolated from a patient with peritonitis.</title>
        <authorList>
            <person name="Lao H.Y."/>
            <person name="Wong A.Y.P."/>
            <person name="Ng T.L."/>
            <person name="Wong R.Y.L."/>
            <person name="Yau M.C.Y."/>
            <person name="Lam J.Y.W."/>
            <person name="Siu G.K.H."/>
        </authorList>
    </citation>
    <scope>NUCLEOTIDE SEQUENCE</scope>
    <source>
        <strain evidence="2">R131</strain>
    </source>
</reference>
<dbReference type="PROSITE" id="PS51502">
    <property type="entry name" value="S_R_A_B_BARREL"/>
    <property type="match status" value="1"/>
</dbReference>
<proteinExistence type="predicted"/>
<dbReference type="Pfam" id="PF07876">
    <property type="entry name" value="Dabb"/>
    <property type="match status" value="1"/>
</dbReference>
<dbReference type="InterPro" id="IPR013097">
    <property type="entry name" value="Dabb"/>
</dbReference>
<accession>A0AAU7VA21</accession>
<gene>
    <name evidence="2" type="ORF">SAC06_03780</name>
</gene>
<dbReference type="RefSeq" id="WP_350258888.1">
    <property type="nucleotide sequence ID" value="NZ_CP138335.1"/>
</dbReference>
<dbReference type="InterPro" id="IPR011008">
    <property type="entry name" value="Dimeric_a/b-barrel"/>
</dbReference>
<feature type="domain" description="Stress-response A/B barrel" evidence="1">
    <location>
        <begin position="3"/>
        <end position="95"/>
    </location>
</feature>
<dbReference type="SMART" id="SM00886">
    <property type="entry name" value="Dabb"/>
    <property type="match status" value="1"/>
</dbReference>